<reference evidence="1" key="1">
    <citation type="submission" date="2014-09" db="EMBL/GenBank/DDBJ databases">
        <authorList>
            <person name="Magalhaes I.L.F."/>
            <person name="Oliveira U."/>
            <person name="Santos F.R."/>
            <person name="Vidigal T.H.D.A."/>
            <person name="Brescovit A.D."/>
            <person name="Santos A.J."/>
        </authorList>
    </citation>
    <scope>NUCLEOTIDE SEQUENCE</scope>
    <source>
        <strain evidence="1">LMG 23848T</strain>
    </source>
</reference>
<evidence type="ECO:0000313" key="2">
    <source>
        <dbReference type="EMBL" id="NHO39354.1"/>
    </source>
</evidence>
<reference evidence="3" key="2">
    <citation type="submission" date="2014-09" db="EMBL/GenBank/DDBJ databases">
        <authorList>
            <person name="Illeghems K.G."/>
        </authorList>
    </citation>
    <scope>NUCLEOTIDE SEQUENCE [LARGE SCALE GENOMIC DNA]</scope>
    <source>
        <strain evidence="3">LMG 23848T</strain>
    </source>
</reference>
<proteinExistence type="predicted"/>
<dbReference type="EMBL" id="WOTE01000003">
    <property type="protein sequence ID" value="NHO39354.1"/>
    <property type="molecule type" value="Genomic_DNA"/>
</dbReference>
<dbReference type="Proteomes" id="UP000657200">
    <property type="component" value="Unassembled WGS sequence"/>
</dbReference>
<gene>
    <name evidence="1" type="ORF">AGA_764</name>
    <name evidence="2" type="ORF">GOB80_06575</name>
</gene>
<dbReference type="PATRIC" id="fig|431306.5.peg.744"/>
<name>A0A0U5FVQ6_9PROT</name>
<organism evidence="1 3">
    <name type="scientific">Acetobacter ghanensis</name>
    <dbReference type="NCBI Taxonomy" id="431306"/>
    <lineage>
        <taxon>Bacteria</taxon>
        <taxon>Pseudomonadati</taxon>
        <taxon>Pseudomonadota</taxon>
        <taxon>Alphaproteobacteria</taxon>
        <taxon>Acetobacterales</taxon>
        <taxon>Acetobacteraceae</taxon>
        <taxon>Acetobacter</taxon>
    </lineage>
</organism>
<accession>A0A0U5FVQ6</accession>
<dbReference type="OrthoDB" id="7224327at2"/>
<evidence type="ECO:0000313" key="4">
    <source>
        <dbReference type="Proteomes" id="UP000657200"/>
    </source>
</evidence>
<dbReference type="RefSeq" id="WP_059023019.1">
    <property type="nucleotide sequence ID" value="NZ_LN609302.1"/>
</dbReference>
<keyword evidence="4" id="KW-1185">Reference proteome</keyword>
<evidence type="ECO:0008006" key="5">
    <source>
        <dbReference type="Google" id="ProtNLM"/>
    </source>
</evidence>
<protein>
    <recommendedName>
        <fullName evidence="5">Helix-turn-helix domain-containing protein</fullName>
    </recommendedName>
</protein>
<evidence type="ECO:0000313" key="1">
    <source>
        <dbReference type="EMBL" id="CEF54403.1"/>
    </source>
</evidence>
<dbReference type="Proteomes" id="UP000068250">
    <property type="component" value="Chromosome I"/>
</dbReference>
<dbReference type="EMBL" id="LN609302">
    <property type="protein sequence ID" value="CEF54403.1"/>
    <property type="molecule type" value="Genomic_DNA"/>
</dbReference>
<sequence length="147" mass="16282">MKKSQLPESAGLQSATVCRFPLQRVMERQEAAAYLGIPSRRMRYLVALGYGPPVIKGTPQQFRKDALDQYSADLFARAGLGADALTQYRRRRAQANAGLDPFLDLASRDELLQALARYGSRSVIGLGLAIIVLSHTPLSRILFHVLR</sequence>
<reference evidence="2 4" key="3">
    <citation type="journal article" date="2020" name="Int. J. Syst. Evol. Microbiol.">
        <title>Novel acetic acid bacteria from cider fermentations: Acetobacter conturbans sp. nov. and Acetobacter fallax sp. nov.</title>
        <authorList>
            <person name="Sombolestani A.S."/>
            <person name="Cleenwerck I."/>
            <person name="Cnockaert M."/>
            <person name="Borremans W."/>
            <person name="Wieme A.D."/>
            <person name="De Vuyst L."/>
            <person name="Vandamme P."/>
        </authorList>
    </citation>
    <scope>NUCLEOTIDE SEQUENCE [LARGE SCALE GENOMIC DNA]</scope>
    <source>
        <strain evidence="2 4">LMG 23848</strain>
    </source>
</reference>
<evidence type="ECO:0000313" key="3">
    <source>
        <dbReference type="Proteomes" id="UP000068250"/>
    </source>
</evidence>
<dbReference type="AlphaFoldDB" id="A0A0U5FVQ6"/>
<dbReference type="STRING" id="431306.AGA_764"/>